<evidence type="ECO:0000256" key="1">
    <source>
        <dbReference type="SAM" id="SignalP"/>
    </source>
</evidence>
<sequence>MQPAILFLFLSTALALPSLQLRVANSTSNRNNTCDPQKTALLTDGIQRNIDLQMKEIQSLKTLENLAKSANTTLRAANSTSGNDPIYKVQQSEVAKLQQEGITIRTENQKIARELKSPSALQKGLASVAIEQNSARVMLRGLVAGRNDTAMIGALVKGVEEGLKINGENLGVAKGGKGCGK</sequence>
<evidence type="ECO:0000313" key="3">
    <source>
        <dbReference type="Proteomes" id="UP000077069"/>
    </source>
</evidence>
<protein>
    <submittedName>
        <fullName evidence="2">Uncharacterized protein</fullName>
    </submittedName>
</protein>
<dbReference type="OrthoDB" id="3638982at2759"/>
<proteinExistence type="predicted"/>
<organism evidence="2 3">
    <name type="scientific">Paraphaeosphaeria sporulosa</name>
    <dbReference type="NCBI Taxonomy" id="1460663"/>
    <lineage>
        <taxon>Eukaryota</taxon>
        <taxon>Fungi</taxon>
        <taxon>Dikarya</taxon>
        <taxon>Ascomycota</taxon>
        <taxon>Pezizomycotina</taxon>
        <taxon>Dothideomycetes</taxon>
        <taxon>Pleosporomycetidae</taxon>
        <taxon>Pleosporales</taxon>
        <taxon>Massarineae</taxon>
        <taxon>Didymosphaeriaceae</taxon>
        <taxon>Paraphaeosphaeria</taxon>
    </lineage>
</organism>
<feature type="chain" id="PRO_5012610642" evidence="1">
    <location>
        <begin position="16"/>
        <end position="181"/>
    </location>
</feature>
<dbReference type="AlphaFoldDB" id="A0A177C5B9"/>
<evidence type="ECO:0000313" key="2">
    <source>
        <dbReference type="EMBL" id="OAG01968.1"/>
    </source>
</evidence>
<dbReference type="GeneID" id="28768603"/>
<gene>
    <name evidence="2" type="ORF">CC84DRAFT_1262014</name>
</gene>
<dbReference type="RefSeq" id="XP_018032333.1">
    <property type="nucleotide sequence ID" value="XM_018185117.1"/>
</dbReference>
<name>A0A177C5B9_9PLEO</name>
<dbReference type="EMBL" id="KV441556">
    <property type="protein sequence ID" value="OAG01968.1"/>
    <property type="molecule type" value="Genomic_DNA"/>
</dbReference>
<accession>A0A177C5B9</accession>
<keyword evidence="3" id="KW-1185">Reference proteome</keyword>
<reference evidence="2 3" key="1">
    <citation type="submission" date="2016-05" db="EMBL/GenBank/DDBJ databases">
        <title>Comparative analysis of secretome profiles of manganese(II)-oxidizing ascomycete fungi.</title>
        <authorList>
            <consortium name="DOE Joint Genome Institute"/>
            <person name="Zeiner C.A."/>
            <person name="Purvine S.O."/>
            <person name="Zink E.M."/>
            <person name="Wu S."/>
            <person name="Pasa-Tolic L."/>
            <person name="Chaput D.L."/>
            <person name="Haridas S."/>
            <person name="Grigoriev I.V."/>
            <person name="Santelli C.M."/>
            <person name="Hansel C.M."/>
        </authorList>
    </citation>
    <scope>NUCLEOTIDE SEQUENCE [LARGE SCALE GENOMIC DNA]</scope>
    <source>
        <strain evidence="2 3">AP3s5-JAC2a</strain>
    </source>
</reference>
<dbReference type="InParanoid" id="A0A177C5B9"/>
<feature type="signal peptide" evidence="1">
    <location>
        <begin position="1"/>
        <end position="15"/>
    </location>
</feature>
<dbReference type="Proteomes" id="UP000077069">
    <property type="component" value="Unassembled WGS sequence"/>
</dbReference>
<keyword evidence="1" id="KW-0732">Signal</keyword>
<dbReference type="STRING" id="1460663.A0A177C5B9"/>